<dbReference type="InterPro" id="IPR005135">
    <property type="entry name" value="Endo/exonuclease/phosphatase"/>
</dbReference>
<dbReference type="PANTHER" id="PTHR14859:SF15">
    <property type="entry name" value="ENDONUCLEASE_EXONUCLEASE_PHOSPHATASE DOMAIN-CONTAINING PROTEIN"/>
    <property type="match status" value="1"/>
</dbReference>
<reference evidence="3 4" key="1">
    <citation type="submission" date="2024-11" db="EMBL/GenBank/DDBJ databases">
        <title>The Natural Products Discovery Center: Release of the First 8490 Sequenced Strains for Exploring Actinobacteria Biosynthetic Diversity.</title>
        <authorList>
            <person name="Kalkreuter E."/>
            <person name="Kautsar S.A."/>
            <person name="Yang D."/>
            <person name="Bader C.D."/>
            <person name="Teijaro C.N."/>
            <person name="Fluegel L."/>
            <person name="Davis C.M."/>
            <person name="Simpson J.R."/>
            <person name="Lauterbach L."/>
            <person name="Steele A.D."/>
            <person name="Gui C."/>
            <person name="Meng S."/>
            <person name="Li G."/>
            <person name="Viehrig K."/>
            <person name="Ye F."/>
            <person name="Su P."/>
            <person name="Kiefer A.F."/>
            <person name="Nichols A."/>
            <person name="Cepeda A.J."/>
            <person name="Yan W."/>
            <person name="Fan B."/>
            <person name="Jiang Y."/>
            <person name="Adhikari A."/>
            <person name="Zheng C.-J."/>
            <person name="Schuster L."/>
            <person name="Cowan T.M."/>
            <person name="Smanski M.J."/>
            <person name="Chevrette M.G."/>
            <person name="De Carvalho L.P.S."/>
            <person name="Shen B."/>
        </authorList>
    </citation>
    <scope>NUCLEOTIDE SEQUENCE [LARGE SCALE GENOMIC DNA]</scope>
    <source>
        <strain evidence="3 4">NPDC078403</strain>
    </source>
</reference>
<feature type="transmembrane region" description="Helical" evidence="1">
    <location>
        <begin position="33"/>
        <end position="53"/>
    </location>
</feature>
<organism evidence="3 4">
    <name type="scientific">Pseudoalteromonas rhizosphaerae</name>
    <dbReference type="NCBI Taxonomy" id="2518973"/>
    <lineage>
        <taxon>Bacteria</taxon>
        <taxon>Pseudomonadati</taxon>
        <taxon>Pseudomonadota</taxon>
        <taxon>Gammaproteobacteria</taxon>
        <taxon>Alteromonadales</taxon>
        <taxon>Pseudoalteromonadaceae</taxon>
        <taxon>Pseudoalteromonas</taxon>
    </lineage>
</organism>
<evidence type="ECO:0000313" key="3">
    <source>
        <dbReference type="EMBL" id="MFK3864162.1"/>
    </source>
</evidence>
<dbReference type="RefSeq" id="WP_404675324.1">
    <property type="nucleotide sequence ID" value="NZ_JBJDOT010000011.1"/>
</dbReference>
<name>A0ABW8KWI5_9GAMM</name>
<protein>
    <submittedName>
        <fullName evidence="3">Endonuclease/exonuclease/phosphatase family protein</fullName>
    </submittedName>
</protein>
<gene>
    <name evidence="3" type="ORF">ACI2JU_09765</name>
</gene>
<keyword evidence="3" id="KW-0255">Endonuclease</keyword>
<keyword evidence="4" id="KW-1185">Reference proteome</keyword>
<evidence type="ECO:0000259" key="2">
    <source>
        <dbReference type="Pfam" id="PF03372"/>
    </source>
</evidence>
<dbReference type="Pfam" id="PF03372">
    <property type="entry name" value="Exo_endo_phos"/>
    <property type="match status" value="1"/>
</dbReference>
<dbReference type="EMBL" id="JBJDOT010000011">
    <property type="protein sequence ID" value="MFK3864162.1"/>
    <property type="molecule type" value="Genomic_DNA"/>
</dbReference>
<dbReference type="Gene3D" id="3.60.10.10">
    <property type="entry name" value="Endonuclease/exonuclease/phosphatase"/>
    <property type="match status" value="1"/>
</dbReference>
<feature type="transmembrane region" description="Helical" evidence="1">
    <location>
        <begin position="60"/>
        <end position="80"/>
    </location>
</feature>
<dbReference type="GO" id="GO:0004519">
    <property type="term" value="F:endonuclease activity"/>
    <property type="evidence" value="ECO:0007669"/>
    <property type="project" value="UniProtKB-KW"/>
</dbReference>
<keyword evidence="3" id="KW-0378">Hydrolase</keyword>
<dbReference type="Proteomes" id="UP001620262">
    <property type="component" value="Unassembled WGS sequence"/>
</dbReference>
<evidence type="ECO:0000256" key="1">
    <source>
        <dbReference type="SAM" id="Phobius"/>
    </source>
</evidence>
<keyword evidence="1" id="KW-0472">Membrane</keyword>
<sequence>MLIVLVSILSVLLVVTLLPMSFSQHYLIRSCDFVRLQVFYLALAGLLLGVYFALSGLSPLVVSSLIMATVILLIQGKWIYPYTWLAKKEVAQSPAGSGHSIRIMSANVLMSNTRYQDLIDLVHEHQPDLLITLESDTKWQQQLAAIEEDYPYKIFCPKDNRYGMHLYSKYKIKKQQVCELVENDIPSIHVLFETAEGLEVQGHFIHPAPPSPTEEDTSRPRDTELILLAKALKNNKRPTIVAGDLNDVAWSRSTRLFMEISDFLDPRKGRGFFNTFHAGYFFMRWPLDHLFHSHGFTVKRIKRLEKYGSDHFALLTELVHKPDNSNQQLDDDMDIQKAVNELQMQNTSSREVPTFNDEVSKI</sequence>
<proteinExistence type="predicted"/>
<dbReference type="InterPro" id="IPR036691">
    <property type="entry name" value="Endo/exonu/phosph_ase_sf"/>
</dbReference>
<dbReference type="SUPFAM" id="SSF56219">
    <property type="entry name" value="DNase I-like"/>
    <property type="match status" value="1"/>
</dbReference>
<comment type="caution">
    <text evidence="3">The sequence shown here is derived from an EMBL/GenBank/DDBJ whole genome shotgun (WGS) entry which is preliminary data.</text>
</comment>
<feature type="domain" description="Endonuclease/exonuclease/phosphatase" evidence="2">
    <location>
        <begin position="104"/>
        <end position="311"/>
    </location>
</feature>
<evidence type="ECO:0000313" key="4">
    <source>
        <dbReference type="Proteomes" id="UP001620262"/>
    </source>
</evidence>
<dbReference type="PANTHER" id="PTHR14859">
    <property type="entry name" value="CALCOFLUOR WHITE HYPERSENSITIVE PROTEIN PRECURSOR"/>
    <property type="match status" value="1"/>
</dbReference>
<keyword evidence="3" id="KW-0540">Nuclease</keyword>
<dbReference type="InterPro" id="IPR051916">
    <property type="entry name" value="GPI-anchor_lipid_remodeler"/>
</dbReference>
<accession>A0ABW8KWI5</accession>
<keyword evidence="1" id="KW-0812">Transmembrane</keyword>
<keyword evidence="1" id="KW-1133">Transmembrane helix</keyword>